<gene>
    <name evidence="1" type="ORF">B0I36DRAFT_322248</name>
</gene>
<proteinExistence type="predicted"/>
<dbReference type="AlphaFoldDB" id="A0A9P8Y6N5"/>
<comment type="caution">
    <text evidence="1">The sequence shown here is derived from an EMBL/GenBank/DDBJ whole genome shotgun (WGS) entry which is preliminary data.</text>
</comment>
<accession>A0A9P8Y6N5</accession>
<organism evidence="1 2">
    <name type="scientific">Microdochium trichocladiopsis</name>
    <dbReference type="NCBI Taxonomy" id="1682393"/>
    <lineage>
        <taxon>Eukaryota</taxon>
        <taxon>Fungi</taxon>
        <taxon>Dikarya</taxon>
        <taxon>Ascomycota</taxon>
        <taxon>Pezizomycotina</taxon>
        <taxon>Sordariomycetes</taxon>
        <taxon>Xylariomycetidae</taxon>
        <taxon>Xylariales</taxon>
        <taxon>Microdochiaceae</taxon>
        <taxon>Microdochium</taxon>
    </lineage>
</organism>
<dbReference type="GeneID" id="70183371"/>
<dbReference type="EMBL" id="JAGTJQ010000005">
    <property type="protein sequence ID" value="KAH7030683.1"/>
    <property type="molecule type" value="Genomic_DNA"/>
</dbReference>
<protein>
    <submittedName>
        <fullName evidence="1">Uncharacterized protein</fullName>
    </submittedName>
</protein>
<name>A0A9P8Y6N5_9PEZI</name>
<reference evidence="1" key="1">
    <citation type="journal article" date="2021" name="Nat. Commun.">
        <title>Genetic determinants of endophytism in the Arabidopsis root mycobiome.</title>
        <authorList>
            <person name="Mesny F."/>
            <person name="Miyauchi S."/>
            <person name="Thiergart T."/>
            <person name="Pickel B."/>
            <person name="Atanasova L."/>
            <person name="Karlsson M."/>
            <person name="Huettel B."/>
            <person name="Barry K.W."/>
            <person name="Haridas S."/>
            <person name="Chen C."/>
            <person name="Bauer D."/>
            <person name="Andreopoulos W."/>
            <person name="Pangilinan J."/>
            <person name="LaButti K."/>
            <person name="Riley R."/>
            <person name="Lipzen A."/>
            <person name="Clum A."/>
            <person name="Drula E."/>
            <person name="Henrissat B."/>
            <person name="Kohler A."/>
            <person name="Grigoriev I.V."/>
            <person name="Martin F.M."/>
            <person name="Hacquard S."/>
        </authorList>
    </citation>
    <scope>NUCLEOTIDE SEQUENCE</scope>
    <source>
        <strain evidence="1">MPI-CAGE-CH-0230</strain>
    </source>
</reference>
<dbReference type="Proteomes" id="UP000756346">
    <property type="component" value="Unassembled WGS sequence"/>
</dbReference>
<keyword evidence="2" id="KW-1185">Reference proteome</keyword>
<sequence length="155" mass="15822">MALDRVVAGHEGTWLSIADGELEGKGINLAQGTLCNDDVDSVALVLVVIADKVLDSRLDASGLDATDDGGSTQTSKEGVLADRLEATASSRCSLHVDGRPKDDVSTFSLGLVAHLGTGLLEQLRVPGRTEGGSAGEAGRGDSIEEFCASDTVGAV</sequence>
<dbReference type="RefSeq" id="XP_046012363.1">
    <property type="nucleotide sequence ID" value="XM_046153825.1"/>
</dbReference>
<evidence type="ECO:0000313" key="1">
    <source>
        <dbReference type="EMBL" id="KAH7030683.1"/>
    </source>
</evidence>
<evidence type="ECO:0000313" key="2">
    <source>
        <dbReference type="Proteomes" id="UP000756346"/>
    </source>
</evidence>